<dbReference type="InterPro" id="IPR014710">
    <property type="entry name" value="RmlC-like_jellyroll"/>
</dbReference>
<accession>A0AAP8SQ04</accession>
<keyword evidence="2" id="KW-0238">DNA-binding</keyword>
<dbReference type="InterPro" id="IPR050397">
    <property type="entry name" value="Env_Response_Regulators"/>
</dbReference>
<dbReference type="CDD" id="cd00038">
    <property type="entry name" value="CAP_ED"/>
    <property type="match status" value="1"/>
</dbReference>
<dbReference type="Pfam" id="PF00027">
    <property type="entry name" value="cNMP_binding"/>
    <property type="match status" value="1"/>
</dbReference>
<dbReference type="GO" id="GO:0005829">
    <property type="term" value="C:cytosol"/>
    <property type="evidence" value="ECO:0007669"/>
    <property type="project" value="TreeGrafter"/>
</dbReference>
<dbReference type="InterPro" id="IPR036390">
    <property type="entry name" value="WH_DNA-bd_sf"/>
</dbReference>
<keyword evidence="1" id="KW-0805">Transcription regulation</keyword>
<evidence type="ECO:0000313" key="7">
    <source>
        <dbReference type="Proteomes" id="UP000235162"/>
    </source>
</evidence>
<evidence type="ECO:0000259" key="5">
    <source>
        <dbReference type="PROSITE" id="PS51063"/>
    </source>
</evidence>
<evidence type="ECO:0000256" key="3">
    <source>
        <dbReference type="ARBA" id="ARBA00023163"/>
    </source>
</evidence>
<dbReference type="KEGG" id="hja:BST95_14305"/>
<dbReference type="Pfam" id="PF13545">
    <property type="entry name" value="HTH_Crp_2"/>
    <property type="match status" value="1"/>
</dbReference>
<keyword evidence="7" id="KW-1185">Reference proteome</keyword>
<dbReference type="InterPro" id="IPR012318">
    <property type="entry name" value="HTH_CRP"/>
</dbReference>
<dbReference type="InterPro" id="IPR036388">
    <property type="entry name" value="WH-like_DNA-bd_sf"/>
</dbReference>
<dbReference type="PANTHER" id="PTHR24567:SF26">
    <property type="entry name" value="REGULATORY PROTEIN YEIL"/>
    <property type="match status" value="1"/>
</dbReference>
<comment type="caution">
    <text evidence="6">The sequence shown here is derived from an EMBL/GenBank/DDBJ whole genome shotgun (WGS) entry which is preliminary data.</text>
</comment>
<dbReference type="PROSITE" id="PS51063">
    <property type="entry name" value="HTH_CRP_2"/>
    <property type="match status" value="1"/>
</dbReference>
<dbReference type="GO" id="GO:0003677">
    <property type="term" value="F:DNA binding"/>
    <property type="evidence" value="ECO:0007669"/>
    <property type="project" value="UniProtKB-KW"/>
</dbReference>
<protein>
    <submittedName>
        <fullName evidence="6">Crp/Fnr family transcriptional regulator</fullName>
    </submittedName>
</protein>
<keyword evidence="3" id="KW-0804">Transcription</keyword>
<sequence length="222" mass="24368">MNETRPLLALLPKSLARALTASGQEKHYKNGQHIHTRGTDHQGLSIIMNGRVGFGIYGEDGGFIQTGVLGEGHCFGEATLFLNKPRPYDADALGKTTVVTVSKPQLDALLAREPALTQALLVTLTSRLYQALEFSDDTRTNTLEVRVAKVLLRLQQEGCFGDNVIRVRQVDLAFALGQSRVSVGKALTTLKTQGLLTLGYGEIHISDLSLFKRWIAQHQFAR</sequence>
<evidence type="ECO:0000259" key="4">
    <source>
        <dbReference type="PROSITE" id="PS50042"/>
    </source>
</evidence>
<dbReference type="SUPFAM" id="SSF46785">
    <property type="entry name" value="Winged helix' DNA-binding domain"/>
    <property type="match status" value="1"/>
</dbReference>
<dbReference type="SMART" id="SM00100">
    <property type="entry name" value="cNMP"/>
    <property type="match status" value="1"/>
</dbReference>
<dbReference type="SUPFAM" id="SSF51206">
    <property type="entry name" value="cAMP-binding domain-like"/>
    <property type="match status" value="1"/>
</dbReference>
<dbReference type="PANTHER" id="PTHR24567">
    <property type="entry name" value="CRP FAMILY TRANSCRIPTIONAL REGULATORY PROTEIN"/>
    <property type="match status" value="1"/>
</dbReference>
<dbReference type="AlphaFoldDB" id="A0AAP8SQ04"/>
<evidence type="ECO:0000256" key="2">
    <source>
        <dbReference type="ARBA" id="ARBA00023125"/>
    </source>
</evidence>
<dbReference type="PROSITE" id="PS50042">
    <property type="entry name" value="CNMP_BINDING_3"/>
    <property type="match status" value="1"/>
</dbReference>
<organism evidence="6 7">
    <name type="scientific">Halioglobus japonicus</name>
    <dbReference type="NCBI Taxonomy" id="930805"/>
    <lineage>
        <taxon>Bacteria</taxon>
        <taxon>Pseudomonadati</taxon>
        <taxon>Pseudomonadota</taxon>
        <taxon>Gammaproteobacteria</taxon>
        <taxon>Cellvibrionales</taxon>
        <taxon>Halieaceae</taxon>
        <taxon>Halioglobus</taxon>
    </lineage>
</organism>
<dbReference type="Gene3D" id="1.10.10.10">
    <property type="entry name" value="Winged helix-like DNA-binding domain superfamily/Winged helix DNA-binding domain"/>
    <property type="match status" value="1"/>
</dbReference>
<dbReference type="Gene3D" id="2.60.120.10">
    <property type="entry name" value="Jelly Rolls"/>
    <property type="match status" value="1"/>
</dbReference>
<dbReference type="RefSeq" id="WP_066051374.1">
    <property type="nucleotide sequence ID" value="NZ_BMYL01000001.1"/>
</dbReference>
<gene>
    <name evidence="6" type="ORF">C0029_03880</name>
</gene>
<evidence type="ECO:0000256" key="1">
    <source>
        <dbReference type="ARBA" id="ARBA00023015"/>
    </source>
</evidence>
<dbReference type="EMBL" id="PKUR01000001">
    <property type="protein sequence ID" value="PLW87723.1"/>
    <property type="molecule type" value="Genomic_DNA"/>
</dbReference>
<dbReference type="GO" id="GO:0003700">
    <property type="term" value="F:DNA-binding transcription factor activity"/>
    <property type="evidence" value="ECO:0007669"/>
    <property type="project" value="TreeGrafter"/>
</dbReference>
<dbReference type="Proteomes" id="UP000235162">
    <property type="component" value="Unassembled WGS sequence"/>
</dbReference>
<evidence type="ECO:0000313" key="6">
    <source>
        <dbReference type="EMBL" id="PLW87723.1"/>
    </source>
</evidence>
<dbReference type="InterPro" id="IPR000595">
    <property type="entry name" value="cNMP-bd_dom"/>
</dbReference>
<feature type="domain" description="HTH crp-type" evidence="5">
    <location>
        <begin position="141"/>
        <end position="209"/>
    </location>
</feature>
<reference evidence="6 7" key="1">
    <citation type="submission" date="2018-01" db="EMBL/GenBank/DDBJ databases">
        <title>The draft genome sequence of Halioglobus japonicus S1-36.</title>
        <authorList>
            <person name="Du Z.-J."/>
            <person name="Shi M.-J."/>
        </authorList>
    </citation>
    <scope>NUCLEOTIDE SEQUENCE [LARGE SCALE GENOMIC DNA]</scope>
    <source>
        <strain evidence="6 7">S1-36</strain>
    </source>
</reference>
<dbReference type="InterPro" id="IPR018490">
    <property type="entry name" value="cNMP-bd_dom_sf"/>
</dbReference>
<feature type="domain" description="Cyclic nucleotide-binding" evidence="4">
    <location>
        <begin position="7"/>
        <end position="127"/>
    </location>
</feature>
<name>A0AAP8SQ04_9GAMM</name>
<proteinExistence type="predicted"/>